<sequence length="87" mass="10195">MNRRQTRPVRKLKTISENRALLSHKKEIQESHKRSDEGTHVDGQHEGRVEPNVMESSSEPVEIVQNDHCCFPIWEAIRAIWNAIWSH</sequence>
<reference evidence="2" key="2">
    <citation type="submission" date="2007-03" db="EMBL/GenBank/DDBJ databases">
        <authorList>
            <consortium name="The International Medicago Genome Annotation Group"/>
        </authorList>
    </citation>
    <scope>NUCLEOTIDE SEQUENCE</scope>
</reference>
<evidence type="ECO:0000256" key="1">
    <source>
        <dbReference type="SAM" id="MobiDB-lite"/>
    </source>
</evidence>
<feature type="compositionally biased region" description="Basic residues" evidence="1">
    <location>
        <begin position="1"/>
        <end position="13"/>
    </location>
</feature>
<protein>
    <submittedName>
        <fullName evidence="2">Uncharacterized protein</fullName>
    </submittedName>
</protein>
<dbReference type="EMBL" id="AC157777">
    <property type="protein sequence ID" value="ABD33395.1"/>
    <property type="molecule type" value="Genomic_DNA"/>
</dbReference>
<accession>Q2HRZ2</accession>
<dbReference type="AlphaFoldDB" id="Q2HRZ2"/>
<name>Q2HRZ2_MEDTR</name>
<feature type="compositionally biased region" description="Basic and acidic residues" evidence="1">
    <location>
        <begin position="24"/>
        <end position="49"/>
    </location>
</feature>
<feature type="region of interest" description="Disordered" evidence="1">
    <location>
        <begin position="1"/>
        <end position="59"/>
    </location>
</feature>
<organism evidence="2">
    <name type="scientific">Medicago truncatula</name>
    <name type="common">Barrel medic</name>
    <name type="synonym">Medicago tribuloides</name>
    <dbReference type="NCBI Taxonomy" id="3880"/>
    <lineage>
        <taxon>Eukaryota</taxon>
        <taxon>Viridiplantae</taxon>
        <taxon>Streptophyta</taxon>
        <taxon>Embryophyta</taxon>
        <taxon>Tracheophyta</taxon>
        <taxon>Spermatophyta</taxon>
        <taxon>Magnoliopsida</taxon>
        <taxon>eudicotyledons</taxon>
        <taxon>Gunneridae</taxon>
        <taxon>Pentapetalae</taxon>
        <taxon>rosids</taxon>
        <taxon>fabids</taxon>
        <taxon>Fabales</taxon>
        <taxon>Fabaceae</taxon>
        <taxon>Papilionoideae</taxon>
        <taxon>50 kb inversion clade</taxon>
        <taxon>NPAAA clade</taxon>
        <taxon>Hologalegina</taxon>
        <taxon>IRL clade</taxon>
        <taxon>Trifolieae</taxon>
        <taxon>Medicago</taxon>
    </lineage>
</organism>
<gene>
    <name evidence="2" type="ORF">MtrDRAFT_AC157777g10v2</name>
</gene>
<reference evidence="2" key="1">
    <citation type="submission" date="2005-03" db="EMBL/GenBank/DDBJ databases">
        <authorList>
            <person name="Town C.D."/>
        </authorList>
    </citation>
    <scope>NUCLEOTIDE SEQUENCE</scope>
</reference>
<evidence type="ECO:0000313" key="2">
    <source>
        <dbReference type="EMBL" id="ABD33395.1"/>
    </source>
</evidence>
<proteinExistence type="predicted"/>